<dbReference type="Pfam" id="PF01381">
    <property type="entry name" value="HTH_3"/>
    <property type="match status" value="1"/>
</dbReference>
<dbReference type="Gene3D" id="2.60.120.10">
    <property type="entry name" value="Jelly Rolls"/>
    <property type="match status" value="1"/>
</dbReference>
<dbReference type="GO" id="GO:0003677">
    <property type="term" value="F:DNA binding"/>
    <property type="evidence" value="ECO:0007669"/>
    <property type="project" value="UniProtKB-KW"/>
</dbReference>
<protein>
    <submittedName>
        <fullName evidence="3">XRE family transcriptional regulator</fullName>
    </submittedName>
</protein>
<comment type="caution">
    <text evidence="3">The sequence shown here is derived from an EMBL/GenBank/DDBJ whole genome shotgun (WGS) entry which is preliminary data.</text>
</comment>
<dbReference type="CDD" id="cd02209">
    <property type="entry name" value="cupin_XRE_C"/>
    <property type="match status" value="1"/>
</dbReference>
<dbReference type="InterPro" id="IPR010982">
    <property type="entry name" value="Lambda_DNA-bd_dom_sf"/>
</dbReference>
<dbReference type="AlphaFoldDB" id="A0A543KMK2"/>
<evidence type="ECO:0000259" key="2">
    <source>
        <dbReference type="PROSITE" id="PS50943"/>
    </source>
</evidence>
<gene>
    <name evidence="3" type="ORF">FB476_1174</name>
</gene>
<dbReference type="InterPro" id="IPR014710">
    <property type="entry name" value="RmlC-like_jellyroll"/>
</dbReference>
<dbReference type="PANTHER" id="PTHR46797:SF1">
    <property type="entry name" value="METHYLPHOSPHONATE SYNTHASE"/>
    <property type="match status" value="1"/>
</dbReference>
<dbReference type="InterPro" id="IPR013096">
    <property type="entry name" value="Cupin_2"/>
</dbReference>
<dbReference type="GO" id="GO:0005829">
    <property type="term" value="C:cytosol"/>
    <property type="evidence" value="ECO:0007669"/>
    <property type="project" value="TreeGrafter"/>
</dbReference>
<sequence length="178" mass="19545">MIGARLHELRTNRNLSLRDLGSATGLSATLLSQIERGVTQPSLKSLRLLADYFGQSVADLFQEPWKDDAVLTRPGERQTVLDDESGLRYERLTHGNGRLEVLHGTMQPGDSSGLEPRSHDAVECAYVLSGELTVEIGEEVFTLVAGEAITLNSLKPHRYCNRGEDVTEFTLSVTPPTP</sequence>
<accession>A0A543KMK2</accession>
<dbReference type="GO" id="GO:0003700">
    <property type="term" value="F:DNA-binding transcription factor activity"/>
    <property type="evidence" value="ECO:0007669"/>
    <property type="project" value="TreeGrafter"/>
</dbReference>
<dbReference type="SUPFAM" id="SSF51182">
    <property type="entry name" value="RmlC-like cupins"/>
    <property type="match status" value="1"/>
</dbReference>
<dbReference type="PANTHER" id="PTHR46797">
    <property type="entry name" value="HTH-TYPE TRANSCRIPTIONAL REGULATOR"/>
    <property type="match status" value="1"/>
</dbReference>
<dbReference type="RefSeq" id="WP_141817951.1">
    <property type="nucleotide sequence ID" value="NZ_BAAAIL010000003.1"/>
</dbReference>
<reference evidence="3 4" key="1">
    <citation type="submission" date="2019-06" db="EMBL/GenBank/DDBJ databases">
        <title>Sequencing the genomes of 1000 actinobacteria strains.</title>
        <authorList>
            <person name="Klenk H.-P."/>
        </authorList>
    </citation>
    <scope>NUCLEOTIDE SEQUENCE [LARGE SCALE GENOMIC DNA]</scope>
    <source>
        <strain evidence="3 4">DSM 12362</strain>
    </source>
</reference>
<feature type="domain" description="HTH cro/C1-type" evidence="2">
    <location>
        <begin position="6"/>
        <end position="60"/>
    </location>
</feature>
<name>A0A543KMK2_9MICO</name>
<dbReference type="InterPro" id="IPR050807">
    <property type="entry name" value="TransReg_Diox_bact_type"/>
</dbReference>
<organism evidence="3 4">
    <name type="scientific">Ornithinimicrobium humiphilum</name>
    <dbReference type="NCBI Taxonomy" id="125288"/>
    <lineage>
        <taxon>Bacteria</taxon>
        <taxon>Bacillati</taxon>
        <taxon>Actinomycetota</taxon>
        <taxon>Actinomycetes</taxon>
        <taxon>Micrococcales</taxon>
        <taxon>Ornithinimicrobiaceae</taxon>
        <taxon>Ornithinimicrobium</taxon>
    </lineage>
</organism>
<keyword evidence="1" id="KW-0238">DNA-binding</keyword>
<dbReference type="SUPFAM" id="SSF47413">
    <property type="entry name" value="lambda repressor-like DNA-binding domains"/>
    <property type="match status" value="1"/>
</dbReference>
<dbReference type="EMBL" id="VFPU01000001">
    <property type="protein sequence ID" value="TQM96310.1"/>
    <property type="molecule type" value="Genomic_DNA"/>
</dbReference>
<dbReference type="Pfam" id="PF07883">
    <property type="entry name" value="Cupin_2"/>
    <property type="match status" value="1"/>
</dbReference>
<dbReference type="InterPro" id="IPR011051">
    <property type="entry name" value="RmlC_Cupin_sf"/>
</dbReference>
<dbReference type="InterPro" id="IPR001387">
    <property type="entry name" value="Cro/C1-type_HTH"/>
</dbReference>
<evidence type="ECO:0000313" key="3">
    <source>
        <dbReference type="EMBL" id="TQM96310.1"/>
    </source>
</evidence>
<dbReference type="Proteomes" id="UP000315133">
    <property type="component" value="Unassembled WGS sequence"/>
</dbReference>
<dbReference type="SMART" id="SM00530">
    <property type="entry name" value="HTH_XRE"/>
    <property type="match status" value="1"/>
</dbReference>
<dbReference type="PROSITE" id="PS50943">
    <property type="entry name" value="HTH_CROC1"/>
    <property type="match status" value="1"/>
</dbReference>
<dbReference type="OrthoDB" id="513181at2"/>
<dbReference type="CDD" id="cd00093">
    <property type="entry name" value="HTH_XRE"/>
    <property type="match status" value="1"/>
</dbReference>
<evidence type="ECO:0000313" key="4">
    <source>
        <dbReference type="Proteomes" id="UP000315133"/>
    </source>
</evidence>
<evidence type="ECO:0000256" key="1">
    <source>
        <dbReference type="ARBA" id="ARBA00023125"/>
    </source>
</evidence>
<keyword evidence="4" id="KW-1185">Reference proteome</keyword>
<proteinExistence type="predicted"/>
<dbReference type="Gene3D" id="1.10.260.40">
    <property type="entry name" value="lambda repressor-like DNA-binding domains"/>
    <property type="match status" value="1"/>
</dbReference>